<name>A0A9D2KM26_9FIRM</name>
<dbReference type="Gene3D" id="1.10.10.10">
    <property type="entry name" value="Winged helix-like DNA-binding domain superfamily/Winged helix DNA-binding domain"/>
    <property type="match status" value="1"/>
</dbReference>
<feature type="domain" description="HTH marR-type" evidence="4">
    <location>
        <begin position="1"/>
        <end position="133"/>
    </location>
</feature>
<dbReference type="SUPFAM" id="SSF46785">
    <property type="entry name" value="Winged helix' DNA-binding domain"/>
    <property type="match status" value="1"/>
</dbReference>
<evidence type="ECO:0000256" key="1">
    <source>
        <dbReference type="ARBA" id="ARBA00023015"/>
    </source>
</evidence>
<keyword evidence="2" id="KW-0238">DNA-binding</keyword>
<accession>A0A9D2KM26</accession>
<dbReference type="Proteomes" id="UP000823900">
    <property type="component" value="Unassembled WGS sequence"/>
</dbReference>
<dbReference type="SMART" id="SM00347">
    <property type="entry name" value="HTH_MARR"/>
    <property type="match status" value="1"/>
</dbReference>
<dbReference type="GO" id="GO:0003700">
    <property type="term" value="F:DNA-binding transcription factor activity"/>
    <property type="evidence" value="ECO:0007669"/>
    <property type="project" value="InterPro"/>
</dbReference>
<dbReference type="AlphaFoldDB" id="A0A9D2KM26"/>
<evidence type="ECO:0000313" key="5">
    <source>
        <dbReference type="EMBL" id="HJA70163.1"/>
    </source>
</evidence>
<dbReference type="PANTHER" id="PTHR42756:SF1">
    <property type="entry name" value="TRANSCRIPTIONAL REPRESSOR OF EMRAB OPERON"/>
    <property type="match status" value="1"/>
</dbReference>
<dbReference type="InterPro" id="IPR036390">
    <property type="entry name" value="WH_DNA-bd_sf"/>
</dbReference>
<protein>
    <submittedName>
        <fullName evidence="5">MarR family transcriptional regulator</fullName>
    </submittedName>
</protein>
<proteinExistence type="predicted"/>
<dbReference type="GO" id="GO:0003677">
    <property type="term" value="F:DNA binding"/>
    <property type="evidence" value="ECO:0007669"/>
    <property type="project" value="UniProtKB-KW"/>
</dbReference>
<evidence type="ECO:0000313" key="6">
    <source>
        <dbReference type="Proteomes" id="UP000823900"/>
    </source>
</evidence>
<evidence type="ECO:0000259" key="4">
    <source>
        <dbReference type="PROSITE" id="PS50995"/>
    </source>
</evidence>
<keyword evidence="3" id="KW-0804">Transcription</keyword>
<sequence length="145" mass="17305">MEKLWRVLPRLYYSTRKFLLIQSHKFGWMKGRFSILDYVYLNDGCIQREIRDEFSLDASSVSNFLTALEKEGMLQRKRNSQCTREVNVYITEKGKETQKRMNALYDEMEKIVFANFSSEAKEQCLDYLAQMDKNMMDYLTSDDKN</sequence>
<reference evidence="5" key="1">
    <citation type="journal article" date="2021" name="PeerJ">
        <title>Extensive microbial diversity within the chicken gut microbiome revealed by metagenomics and culture.</title>
        <authorList>
            <person name="Gilroy R."/>
            <person name="Ravi A."/>
            <person name="Getino M."/>
            <person name="Pursley I."/>
            <person name="Horton D.L."/>
            <person name="Alikhan N.F."/>
            <person name="Baker D."/>
            <person name="Gharbi K."/>
            <person name="Hall N."/>
            <person name="Watson M."/>
            <person name="Adriaenssens E.M."/>
            <person name="Foster-Nyarko E."/>
            <person name="Jarju S."/>
            <person name="Secka A."/>
            <person name="Antonio M."/>
            <person name="Oren A."/>
            <person name="Chaudhuri R.R."/>
            <person name="La Ragione R."/>
            <person name="Hildebrand F."/>
            <person name="Pallen M.J."/>
        </authorList>
    </citation>
    <scope>NUCLEOTIDE SEQUENCE</scope>
    <source>
        <strain evidence="5">CHK178-16964</strain>
    </source>
</reference>
<dbReference type="PROSITE" id="PS50995">
    <property type="entry name" value="HTH_MARR_2"/>
    <property type="match status" value="1"/>
</dbReference>
<dbReference type="InterPro" id="IPR036388">
    <property type="entry name" value="WH-like_DNA-bd_sf"/>
</dbReference>
<dbReference type="Pfam" id="PF01047">
    <property type="entry name" value="MarR"/>
    <property type="match status" value="1"/>
</dbReference>
<dbReference type="EMBL" id="DWZA01000009">
    <property type="protein sequence ID" value="HJA70163.1"/>
    <property type="molecule type" value="Genomic_DNA"/>
</dbReference>
<reference evidence="5" key="2">
    <citation type="submission" date="2021-04" db="EMBL/GenBank/DDBJ databases">
        <authorList>
            <person name="Gilroy R."/>
        </authorList>
    </citation>
    <scope>NUCLEOTIDE SEQUENCE</scope>
    <source>
        <strain evidence="5">CHK178-16964</strain>
    </source>
</reference>
<dbReference type="InterPro" id="IPR000835">
    <property type="entry name" value="HTH_MarR-typ"/>
</dbReference>
<organism evidence="5 6">
    <name type="scientific">Candidatus Lachnoclostridium stercoravium</name>
    <dbReference type="NCBI Taxonomy" id="2838633"/>
    <lineage>
        <taxon>Bacteria</taxon>
        <taxon>Bacillati</taxon>
        <taxon>Bacillota</taxon>
        <taxon>Clostridia</taxon>
        <taxon>Lachnospirales</taxon>
        <taxon>Lachnospiraceae</taxon>
    </lineage>
</organism>
<gene>
    <name evidence="5" type="ORF">IAA07_01110</name>
</gene>
<comment type="caution">
    <text evidence="5">The sequence shown here is derived from an EMBL/GenBank/DDBJ whole genome shotgun (WGS) entry which is preliminary data.</text>
</comment>
<evidence type="ECO:0000256" key="2">
    <source>
        <dbReference type="ARBA" id="ARBA00023125"/>
    </source>
</evidence>
<dbReference type="PANTHER" id="PTHR42756">
    <property type="entry name" value="TRANSCRIPTIONAL REGULATOR, MARR"/>
    <property type="match status" value="1"/>
</dbReference>
<keyword evidence="1" id="KW-0805">Transcription regulation</keyword>
<evidence type="ECO:0000256" key="3">
    <source>
        <dbReference type="ARBA" id="ARBA00023163"/>
    </source>
</evidence>